<proteinExistence type="predicted"/>
<reference evidence="1" key="1">
    <citation type="submission" date="2019-04" db="EMBL/GenBank/DDBJ databases">
        <title>Draft genome sequences of Streptomyces avermitilis MC3.</title>
        <authorList>
            <person name="Komaki H."/>
            <person name="Tamura T."/>
            <person name="Hosoyama A."/>
        </authorList>
    </citation>
    <scope>NUCLEOTIDE SEQUENCE</scope>
    <source>
        <strain evidence="1">MC3</strain>
    </source>
</reference>
<evidence type="ECO:0000313" key="1">
    <source>
        <dbReference type="EMBL" id="BBJ47391.1"/>
    </source>
</evidence>
<organism evidence="1">
    <name type="scientific">Streptomyces avermitilis</name>
    <dbReference type="NCBI Taxonomy" id="33903"/>
    <lineage>
        <taxon>Bacteria</taxon>
        <taxon>Bacillati</taxon>
        <taxon>Actinomycetota</taxon>
        <taxon>Actinomycetes</taxon>
        <taxon>Kitasatosporales</taxon>
        <taxon>Streptomycetaceae</taxon>
        <taxon>Streptomyces</taxon>
    </lineage>
</organism>
<accession>A0A499VCZ7</accession>
<sequence length="102" mass="11434">MRELYGIKERPPSGMIGANGTQVTSKTMWNHGPYRIDVENPNPGQRAGQLHFQDQSNPTAKYQYNFDEGKFDGLPRSVEREVGKIPGFEAGIRKGLRVLGED</sequence>
<dbReference type="AlphaFoldDB" id="A0A499VCZ7"/>
<name>A0A499VCZ7_STRAX</name>
<dbReference type="EMBL" id="AP019621">
    <property type="protein sequence ID" value="BBJ47391.1"/>
    <property type="molecule type" value="Genomic_DNA"/>
</dbReference>
<protein>
    <submittedName>
        <fullName evidence="1">Uncharacterized protein</fullName>
    </submittedName>
</protein>
<gene>
    <name evidence="1" type="ORF">SAVMC3_00200</name>
</gene>